<dbReference type="InterPro" id="IPR000989">
    <property type="entry name" value="Rep"/>
</dbReference>
<dbReference type="Pfam" id="PF01446">
    <property type="entry name" value="Rep_1"/>
    <property type="match status" value="1"/>
</dbReference>
<dbReference type="HOGENOM" id="CLU_908375_0_0_6"/>
<dbReference type="GO" id="GO:0003677">
    <property type="term" value="F:DNA binding"/>
    <property type="evidence" value="ECO:0007669"/>
    <property type="project" value="InterPro"/>
</dbReference>
<sequence>MKNNNSILAQKQHITQLKNNQTRIQRLFSFNTKIQNNICDCGRYIQLNKKRNYDTAEIKKEVEQAYTCKYRYCPLCNYYRICSVSPQMVKALEDQQNKGNKILFLTLTVPNCDYSETRKTISNMNRAYKRLTEQNLFKNIEAWIRTTEVTFNTKGEAHPHFHIALAVNENYFKKGNYKTTREWSKIWSKAYKSDKQLIVDIRKSYKSKKHSKRDLDIHSTVKELAKYCIKSTDLQRIKTPENMEIIFNQLKGLRFIATSQNIKLSEDKKDELNSNEWELIESIILKYYPDMKQYLHHRTVSKNETV</sequence>
<dbReference type="eggNOG" id="COG5655">
    <property type="taxonomic scope" value="Bacteria"/>
</dbReference>
<keyword evidence="3" id="KW-0614">Plasmid</keyword>
<accession>B0U1B8</accession>
<protein>
    <submittedName>
        <fullName evidence="3">Uncharacterized protein</fullName>
    </submittedName>
</protein>
<dbReference type="GO" id="GO:0006260">
    <property type="term" value="P:DNA replication"/>
    <property type="evidence" value="ECO:0007669"/>
    <property type="project" value="UniProtKB-KW"/>
</dbReference>
<name>B0U1B8_FRAP2</name>
<comment type="similarity">
    <text evidence="1">Belongs to the Gram-positive plasmids replication protein type 1 family.</text>
</comment>
<evidence type="ECO:0000313" key="3">
    <source>
        <dbReference type="EMBL" id="ABZ88137.1"/>
    </source>
</evidence>
<keyword evidence="2" id="KW-0235">DNA replication</keyword>
<dbReference type="AlphaFoldDB" id="B0U1B8"/>
<dbReference type="KEGG" id="fph:Fphi_0002"/>
<organism evidence="3">
    <name type="scientific">Francisella philomiragia subsp. philomiragia (strain ATCC 25017 / CCUG 19701 / FSC 153 / O#319-036)</name>
    <dbReference type="NCBI Taxonomy" id="484022"/>
    <lineage>
        <taxon>Bacteria</taxon>
        <taxon>Pseudomonadati</taxon>
        <taxon>Pseudomonadota</taxon>
        <taxon>Gammaproteobacteria</taxon>
        <taxon>Thiotrichales</taxon>
        <taxon>Francisellaceae</taxon>
        <taxon>Francisella</taxon>
    </lineage>
</organism>
<dbReference type="EMBL" id="CP000938">
    <property type="protein sequence ID" value="ABZ88137.1"/>
    <property type="molecule type" value="Genomic_DNA"/>
</dbReference>
<evidence type="ECO:0000256" key="2">
    <source>
        <dbReference type="ARBA" id="ARBA00022705"/>
    </source>
</evidence>
<gene>
    <name evidence="3" type="ordered locus">Fphi_0002</name>
</gene>
<geneLocation type="plasmid" evidence="3">
    <name>pFPHI01</name>
</geneLocation>
<proteinExistence type="inferred from homology"/>
<evidence type="ECO:0000256" key="1">
    <source>
        <dbReference type="ARBA" id="ARBA00008909"/>
    </source>
</evidence>
<reference evidence="3" key="1">
    <citation type="submission" date="2007-12" db="EMBL/GenBank/DDBJ databases">
        <title>Complete sequence of plasmid of Francisella philomiragia subsp. philomiragia ATCC 25017.</title>
        <authorList>
            <consortium name="US DOE Joint Genome Institute"/>
            <person name="Copeland A."/>
            <person name="Lucas S."/>
            <person name="Lapidus A."/>
            <person name="Barry K."/>
            <person name="Detter J.C."/>
            <person name="Glavina del Rio T."/>
            <person name="Hammon N."/>
            <person name="Israni S."/>
            <person name="Dalin E."/>
            <person name="Tice H."/>
            <person name="Pitluck S."/>
            <person name="Chain P."/>
            <person name="Malfatti S."/>
            <person name="Shin M."/>
            <person name="Vergez L."/>
            <person name="Schmutz J."/>
            <person name="Larimer F."/>
            <person name="Land M."/>
            <person name="Hauser L."/>
            <person name="Richardson P."/>
        </authorList>
    </citation>
    <scope>NUCLEOTIDE SEQUENCE [LARGE SCALE GENOMIC DNA]</scope>
    <source>
        <plasmid evidence="3">ATCC 25017</plasmid>
        <plasmid evidence="3">pFPHI01</plasmid>
    </source>
</reference>